<dbReference type="Pfam" id="PF01270">
    <property type="entry name" value="Glyco_hydro_8"/>
    <property type="match status" value="1"/>
</dbReference>
<dbReference type="PRINTS" id="PR00735">
    <property type="entry name" value="GLHYDRLASE8"/>
</dbReference>
<accession>A0A494XD74</accession>
<evidence type="ECO:0000256" key="5">
    <source>
        <dbReference type="ARBA" id="ARBA00023001"/>
    </source>
</evidence>
<keyword evidence="9" id="KW-1185">Reference proteome</keyword>
<keyword evidence="6 8" id="KW-0326">Glycosidase</keyword>
<organism evidence="8 9">
    <name type="scientific">Pararobbsia silviterrae</name>
    <dbReference type="NCBI Taxonomy" id="1792498"/>
    <lineage>
        <taxon>Bacteria</taxon>
        <taxon>Pseudomonadati</taxon>
        <taxon>Pseudomonadota</taxon>
        <taxon>Betaproteobacteria</taxon>
        <taxon>Burkholderiales</taxon>
        <taxon>Burkholderiaceae</taxon>
        <taxon>Pararobbsia</taxon>
    </lineage>
</organism>
<dbReference type="GO" id="GO:0030245">
    <property type="term" value="P:cellulose catabolic process"/>
    <property type="evidence" value="ECO:0007669"/>
    <property type="project" value="UniProtKB-KW"/>
</dbReference>
<dbReference type="GO" id="GO:0008810">
    <property type="term" value="F:cellulase activity"/>
    <property type="evidence" value="ECO:0007669"/>
    <property type="project" value="UniProtKB-EC"/>
</dbReference>
<protein>
    <recommendedName>
        <fullName evidence="3">cellulase</fullName>
        <ecNumber evidence="3">3.2.1.4</ecNumber>
    </recommendedName>
</protein>
<sequence length="371" mass="40057">MAGAIAGLSGAAHAAPCAWPQYDAWLAKVMQNDGRALDVDTKRRQSTSEGQSYAMFFALVANDRATFDRALDWTRRNLAGGVFGPDGAHLPAWQWGRRDDGNDGVVDPNSASDSDLWLAYDLLEAGRLWRESGYTRTALALMSQIRANETVALPGVGTMLLPGSSGFYQNGVARVNPSYTPAFVLRRLALEDPQGPWTAIATNATEMMRIVSPRGYAPDWAAFRVGQGYVVDPVAGDAGSYDAIRTYLWAALTARGDPLGARQLAILGGMRAAFDATAALPERVATLTGVVSGTAPVGFWAALLPYFNAFSDARGIAAAQQHLASDFAQARYYDRALALFGTGAFEQRYRFDVQGRLEPRWEAACQSDNAR</sequence>
<dbReference type="InterPro" id="IPR002037">
    <property type="entry name" value="Glyco_hydro_8"/>
</dbReference>
<dbReference type="AlphaFoldDB" id="A0A494XD74"/>
<dbReference type="InterPro" id="IPR008928">
    <property type="entry name" value="6-hairpin_glycosidase_sf"/>
</dbReference>
<evidence type="ECO:0000256" key="7">
    <source>
        <dbReference type="ARBA" id="ARBA00023326"/>
    </source>
</evidence>
<dbReference type="Gene3D" id="1.50.10.10">
    <property type="match status" value="1"/>
</dbReference>
<dbReference type="InterPro" id="IPR012341">
    <property type="entry name" value="6hp_glycosidase-like_sf"/>
</dbReference>
<comment type="similarity">
    <text evidence="2">Belongs to the glycosyl hydrolase 8 (cellulase D) family.</text>
</comment>
<keyword evidence="4 8" id="KW-0378">Hydrolase</keyword>
<dbReference type="EMBL" id="RBZU01000012">
    <property type="protein sequence ID" value="RKP47842.1"/>
    <property type="molecule type" value="Genomic_DNA"/>
</dbReference>
<evidence type="ECO:0000313" key="9">
    <source>
        <dbReference type="Proteomes" id="UP000270342"/>
    </source>
</evidence>
<dbReference type="RefSeq" id="WP_121089768.1">
    <property type="nucleotide sequence ID" value="NZ_RBZU01000012.1"/>
</dbReference>
<evidence type="ECO:0000256" key="1">
    <source>
        <dbReference type="ARBA" id="ARBA00000966"/>
    </source>
</evidence>
<evidence type="ECO:0000256" key="3">
    <source>
        <dbReference type="ARBA" id="ARBA00012601"/>
    </source>
</evidence>
<gene>
    <name evidence="8" type="ORF">D7S86_22680</name>
</gene>
<dbReference type="SUPFAM" id="SSF48208">
    <property type="entry name" value="Six-hairpin glycosidases"/>
    <property type="match status" value="1"/>
</dbReference>
<comment type="catalytic activity">
    <reaction evidence="1">
        <text>Endohydrolysis of (1-&gt;4)-beta-D-glucosidic linkages in cellulose, lichenin and cereal beta-D-glucans.</text>
        <dbReference type="EC" id="3.2.1.4"/>
    </reaction>
</comment>
<comment type="caution">
    <text evidence="8">The sequence shown here is derived from an EMBL/GenBank/DDBJ whole genome shotgun (WGS) entry which is preliminary data.</text>
</comment>
<dbReference type="Proteomes" id="UP000270342">
    <property type="component" value="Unassembled WGS sequence"/>
</dbReference>
<keyword evidence="5" id="KW-0136">Cellulose degradation</keyword>
<evidence type="ECO:0000313" key="8">
    <source>
        <dbReference type="EMBL" id="RKP47842.1"/>
    </source>
</evidence>
<keyword evidence="7" id="KW-0119">Carbohydrate metabolism</keyword>
<keyword evidence="7" id="KW-0624">Polysaccharide degradation</keyword>
<dbReference type="EC" id="3.2.1.4" evidence="3"/>
<dbReference type="NCBIfam" id="NF008305">
    <property type="entry name" value="PRK11097.1"/>
    <property type="match status" value="1"/>
</dbReference>
<name>A0A494XD74_9BURK</name>
<proteinExistence type="inferred from homology"/>
<evidence type="ECO:0000256" key="4">
    <source>
        <dbReference type="ARBA" id="ARBA00022801"/>
    </source>
</evidence>
<evidence type="ECO:0000256" key="2">
    <source>
        <dbReference type="ARBA" id="ARBA00009209"/>
    </source>
</evidence>
<reference evidence="8 9" key="1">
    <citation type="submission" date="2018-10" db="EMBL/GenBank/DDBJ databases">
        <title>Robbsia sp. DHC34, isolated from soil.</title>
        <authorList>
            <person name="Gao Z.-H."/>
            <person name="Qiu L.-H."/>
        </authorList>
    </citation>
    <scope>NUCLEOTIDE SEQUENCE [LARGE SCALE GENOMIC DNA]</scope>
    <source>
        <strain evidence="8 9">DHC34</strain>
    </source>
</reference>
<dbReference type="OrthoDB" id="9766708at2"/>
<evidence type="ECO:0000256" key="6">
    <source>
        <dbReference type="ARBA" id="ARBA00023295"/>
    </source>
</evidence>